<feature type="domain" description="ACT" evidence="8">
    <location>
        <begin position="393"/>
        <end position="455"/>
    </location>
</feature>
<evidence type="ECO:0000313" key="9">
    <source>
        <dbReference type="EMBL" id="SVB64585.1"/>
    </source>
</evidence>
<dbReference type="NCBIfam" id="TIGR00657">
    <property type="entry name" value="asp_kinases"/>
    <property type="match status" value="1"/>
</dbReference>
<dbReference type="InterPro" id="IPR001048">
    <property type="entry name" value="Asp/Glu/Uridylate_kinase"/>
</dbReference>
<dbReference type="Pfam" id="PF22468">
    <property type="entry name" value="ACT_9"/>
    <property type="match status" value="2"/>
</dbReference>
<dbReference type="InterPro" id="IPR001341">
    <property type="entry name" value="Asp_kinase"/>
</dbReference>
<evidence type="ECO:0000256" key="6">
    <source>
        <dbReference type="ARBA" id="ARBA00022840"/>
    </source>
</evidence>
<evidence type="ECO:0000256" key="4">
    <source>
        <dbReference type="ARBA" id="ARBA00022741"/>
    </source>
</evidence>
<gene>
    <name evidence="9" type="ORF">METZ01_LOCUS217439</name>
</gene>
<keyword evidence="4" id="KW-0547">Nucleotide-binding</keyword>
<dbReference type="InterPro" id="IPR018042">
    <property type="entry name" value="Aspartate_kinase_CS"/>
</dbReference>
<dbReference type="Gene3D" id="3.30.2130.10">
    <property type="entry name" value="VC0802-like"/>
    <property type="match status" value="1"/>
</dbReference>
<dbReference type="InterPro" id="IPR005260">
    <property type="entry name" value="Asp_kin_monofn"/>
</dbReference>
<dbReference type="PROSITE" id="PS51671">
    <property type="entry name" value="ACT"/>
    <property type="match status" value="2"/>
</dbReference>
<dbReference type="Gene3D" id="1.20.120.1320">
    <property type="entry name" value="Aspartokinase, catalytic domain"/>
    <property type="match status" value="1"/>
</dbReference>
<dbReference type="PANTHER" id="PTHR21499">
    <property type="entry name" value="ASPARTATE KINASE"/>
    <property type="match status" value="1"/>
</dbReference>
<dbReference type="SUPFAM" id="SSF55021">
    <property type="entry name" value="ACT-like"/>
    <property type="match status" value="2"/>
</dbReference>
<dbReference type="SUPFAM" id="SSF53633">
    <property type="entry name" value="Carbamate kinase-like"/>
    <property type="match status" value="1"/>
</dbReference>
<dbReference type="PROSITE" id="PS00324">
    <property type="entry name" value="ASPARTOKINASE"/>
    <property type="match status" value="1"/>
</dbReference>
<dbReference type="Pfam" id="PF00696">
    <property type="entry name" value="AA_kinase"/>
    <property type="match status" value="1"/>
</dbReference>
<protein>
    <recommendedName>
        <fullName evidence="2">aspartate kinase</fullName>
        <ecNumber evidence="2">2.7.2.4</ecNumber>
    </recommendedName>
</protein>
<keyword evidence="5" id="KW-0418">Kinase</keyword>
<evidence type="ECO:0000256" key="3">
    <source>
        <dbReference type="ARBA" id="ARBA00022679"/>
    </source>
</evidence>
<dbReference type="GO" id="GO:0005829">
    <property type="term" value="C:cytosol"/>
    <property type="evidence" value="ECO:0007669"/>
    <property type="project" value="TreeGrafter"/>
</dbReference>
<dbReference type="CDD" id="cd04243">
    <property type="entry name" value="AAK_AK-HSDH-like"/>
    <property type="match status" value="1"/>
</dbReference>
<dbReference type="PANTHER" id="PTHR21499:SF59">
    <property type="entry name" value="ASPARTOKINASE"/>
    <property type="match status" value="1"/>
</dbReference>
<reference evidence="9" key="1">
    <citation type="submission" date="2018-05" db="EMBL/GenBank/DDBJ databases">
        <authorList>
            <person name="Lanie J.A."/>
            <person name="Ng W.-L."/>
            <person name="Kazmierczak K.M."/>
            <person name="Andrzejewski T.M."/>
            <person name="Davidsen T.M."/>
            <person name="Wayne K.J."/>
            <person name="Tettelin H."/>
            <person name="Glass J.I."/>
            <person name="Rusch D."/>
            <person name="Podicherti R."/>
            <person name="Tsui H.-C.T."/>
            <person name="Winkler M.E."/>
        </authorList>
    </citation>
    <scope>NUCLEOTIDE SEQUENCE</scope>
</reference>
<dbReference type="InterPro" id="IPR045865">
    <property type="entry name" value="ACT-like_dom_sf"/>
</dbReference>
<dbReference type="GO" id="GO:0005524">
    <property type="term" value="F:ATP binding"/>
    <property type="evidence" value="ECO:0007669"/>
    <property type="project" value="UniProtKB-KW"/>
</dbReference>
<dbReference type="FunFam" id="3.30.2130.10:FF:000001">
    <property type="entry name" value="Bifunctional aspartokinase/homoserine dehydrogenase"/>
    <property type="match status" value="1"/>
</dbReference>
<dbReference type="InterPro" id="IPR036393">
    <property type="entry name" value="AceGlu_kinase-like_sf"/>
</dbReference>
<keyword evidence="6" id="KW-0067">ATP-binding</keyword>
<dbReference type="GO" id="GO:0009090">
    <property type="term" value="P:homoserine biosynthetic process"/>
    <property type="evidence" value="ECO:0007669"/>
    <property type="project" value="TreeGrafter"/>
</dbReference>
<evidence type="ECO:0000256" key="5">
    <source>
        <dbReference type="ARBA" id="ARBA00022777"/>
    </source>
</evidence>
<dbReference type="PIRSF" id="PIRSF000726">
    <property type="entry name" value="Asp_kin"/>
    <property type="match status" value="1"/>
</dbReference>
<dbReference type="InterPro" id="IPR042199">
    <property type="entry name" value="AsparK_Bifunc_asparK/hSer_DH"/>
</dbReference>
<dbReference type="EMBL" id="UINC01050977">
    <property type="protein sequence ID" value="SVB64585.1"/>
    <property type="molecule type" value="Genomic_DNA"/>
</dbReference>
<feature type="domain" description="ACT" evidence="8">
    <location>
        <begin position="312"/>
        <end position="389"/>
    </location>
</feature>
<proteinExistence type="inferred from homology"/>
<dbReference type="EC" id="2.7.2.4" evidence="2"/>
<sequence>MKILKFGGSSVKTTERIEQVVQLISSEHPCAVVVSAFGGVTDQLIQLIACAERGTDCNNELQLLFDRHRQTIHDLHLETELLSNAVQEIENELSVTLSTIANQKKCTPQLKDAALSVGEQLSANIITEACIEKGINATYLDARKVILTDNHFGNAFVHYQKSYNNIRNEWKDESKTRIITGFIGATKSGDTTTFGRSGSDYTASIFGAALDVKEIEIWTDVNGILSADPNVVFDAKTISHITYEEAMELAHAGAKVIFPPTMIPALYKSIPIRIKNTFEPDNPGTAITQDRLRDDHFAVGISSLYNVSLIRFQGAGMVGRFGVIGRVFDALAKKKINIILVSQVFSEHSICFAIQPAEVDLAESILKEEFLFELENHFIDSIKIENDLSLIAVVGEGMRHTPGISGKLFSVLGKKNVNVIAIAQGSSERNISFIIKNDEVKSAIRSLHQYIFSDN</sequence>
<dbReference type="InterPro" id="IPR002912">
    <property type="entry name" value="ACT_dom"/>
</dbReference>
<dbReference type="GO" id="GO:0004072">
    <property type="term" value="F:aspartate kinase activity"/>
    <property type="evidence" value="ECO:0007669"/>
    <property type="project" value="UniProtKB-EC"/>
</dbReference>
<comment type="similarity">
    <text evidence="1">Belongs to the aspartokinase family.</text>
</comment>
<organism evidence="9">
    <name type="scientific">marine metagenome</name>
    <dbReference type="NCBI Taxonomy" id="408172"/>
    <lineage>
        <taxon>unclassified sequences</taxon>
        <taxon>metagenomes</taxon>
        <taxon>ecological metagenomes</taxon>
    </lineage>
</organism>
<dbReference type="Gene3D" id="3.40.1160.10">
    <property type="entry name" value="Acetylglutamate kinase-like"/>
    <property type="match status" value="1"/>
</dbReference>
<keyword evidence="3" id="KW-0808">Transferase</keyword>
<dbReference type="GO" id="GO:0009089">
    <property type="term" value="P:lysine biosynthetic process via diaminopimelate"/>
    <property type="evidence" value="ECO:0007669"/>
    <property type="project" value="InterPro"/>
</dbReference>
<feature type="non-terminal residue" evidence="9">
    <location>
        <position position="455"/>
    </location>
</feature>
<accession>A0A382FPQ8</accession>
<dbReference type="AlphaFoldDB" id="A0A382FPQ8"/>
<evidence type="ECO:0000256" key="1">
    <source>
        <dbReference type="ARBA" id="ARBA00010122"/>
    </source>
</evidence>
<dbReference type="InterPro" id="IPR054352">
    <property type="entry name" value="ACT_Aspartokinase"/>
</dbReference>
<evidence type="ECO:0000256" key="2">
    <source>
        <dbReference type="ARBA" id="ARBA00013059"/>
    </source>
</evidence>
<evidence type="ECO:0000259" key="8">
    <source>
        <dbReference type="PROSITE" id="PS51671"/>
    </source>
</evidence>
<name>A0A382FPQ8_9ZZZZ</name>
<comment type="catalytic activity">
    <reaction evidence="7">
        <text>L-aspartate + ATP = 4-phospho-L-aspartate + ADP</text>
        <dbReference type="Rhea" id="RHEA:23776"/>
        <dbReference type="ChEBI" id="CHEBI:29991"/>
        <dbReference type="ChEBI" id="CHEBI:30616"/>
        <dbReference type="ChEBI" id="CHEBI:57535"/>
        <dbReference type="ChEBI" id="CHEBI:456216"/>
        <dbReference type="EC" id="2.7.2.4"/>
    </reaction>
</comment>
<dbReference type="CDD" id="cd04921">
    <property type="entry name" value="ACT_AKi-HSDH-ThrA-like_1"/>
    <property type="match status" value="1"/>
</dbReference>
<evidence type="ECO:0000256" key="7">
    <source>
        <dbReference type="ARBA" id="ARBA00047872"/>
    </source>
</evidence>